<dbReference type="Proteomes" id="UP000809789">
    <property type="component" value="Unassembled WGS sequence"/>
</dbReference>
<name>A0A8K0P9R2_9PEZI</name>
<feature type="compositionally biased region" description="Basic and acidic residues" evidence="1">
    <location>
        <begin position="336"/>
        <end position="345"/>
    </location>
</feature>
<keyword evidence="4" id="KW-1185">Reference proteome</keyword>
<gene>
    <name evidence="3" type="ORF">KVT40_008691</name>
</gene>
<evidence type="ECO:0000256" key="1">
    <source>
        <dbReference type="SAM" id="MobiDB-lite"/>
    </source>
</evidence>
<evidence type="ECO:0000313" key="4">
    <source>
        <dbReference type="Proteomes" id="UP000809789"/>
    </source>
</evidence>
<sequence length="887" mass="96380">MVAAIFGAPPPVEGRKKMVTYGRQSRLPKQPKQKTVTLERPQTSLARQDALHKIPKPSSLAKPHSTNKHEQLDDFDVPSSDSDHAPVKQLVTVARKARHEAKTLSAGGREQKPGQDMTDVAKQKVTRHLTTRAASKEPHSRQPRTTSTVEQASEEQLSKKRKRAGSHGSQTKEVAQKTHGRTIGSASSEQSRAPAVNTAVPTSQKPYSTERSLQGGVSAPGRLAHMVDETILEEDTLVESPQIPHRRRAQPNNTQTPPRSQARPPLLKASSSITPKQTKLWDQLLEPGLAKVGTTIAARQHPEDKLSSRSDSKDPKDKMSTHPQLHSPPPKSRGMRLADRLKQDSQVEEDEQMSSSEEEDLEAEVPVPVNASQGGAANSQGTAGQRTTYAQTRSYLQEVSLEDSLLMPLTDLAPKPIKNAPVQDEMDLESDDEPSQGIRSIHELRAAGTKKRFLDDVETLLDDIKDASRSGWSKRRGALMDLSSKLEDLDFAARFADHGFISTVVQTCQPSKPTDLVSDSLLLVILAQLADLDLPRHTVDDLTSSTGWILDNGSISTSRSITSIAKDRESNMARMSRGSYIDFMGSLGESSFWRSSKPKTITMDVLALRALEAIVLKARKNGQRQSLLPSASKLQAVVAHVSDKTDDPDQLLKRNLALSTLEAESILITVSAVSATKCWTSSILKVLIGFFGGLLASPAPQASDLTLTLRLLLNLTNNQPANCSHFATTDCGSNRLLQHIGSVFTSQSSLAGIDNATLDGLLLSLGLAINLAEHSDPVRRASLPGKASDPLGPLIQSFLRGREASNQADSMEESRGNVAYGYLAVLLGNLCLNDKVKAVISRQMGGLEGLIGAVEEFLGYHRRVDDGQEGWEGFTDRLGTVLTKLRA</sequence>
<feature type="compositionally biased region" description="Polar residues" evidence="1">
    <location>
        <begin position="199"/>
        <end position="212"/>
    </location>
</feature>
<proteinExistence type="predicted"/>
<evidence type="ECO:0000259" key="2">
    <source>
        <dbReference type="Pfam" id="PF07814"/>
    </source>
</evidence>
<feature type="compositionally biased region" description="Acidic residues" evidence="1">
    <location>
        <begin position="346"/>
        <end position="363"/>
    </location>
</feature>
<feature type="compositionally biased region" description="Basic and acidic residues" evidence="1">
    <location>
        <begin position="300"/>
        <end position="320"/>
    </location>
</feature>
<dbReference type="OrthoDB" id="78088at2759"/>
<reference evidence="3" key="1">
    <citation type="submission" date="2021-07" db="EMBL/GenBank/DDBJ databases">
        <title>Elsinoe batatas strain:CRI-CJ2 Genome sequencing and assembly.</title>
        <authorList>
            <person name="Huang L."/>
        </authorList>
    </citation>
    <scope>NUCLEOTIDE SEQUENCE</scope>
    <source>
        <strain evidence="3">CRI-CJ2</strain>
    </source>
</reference>
<feature type="compositionally biased region" description="Polar residues" evidence="1">
    <location>
        <begin position="143"/>
        <end position="155"/>
    </location>
</feature>
<feature type="region of interest" description="Disordered" evidence="1">
    <location>
        <begin position="1"/>
        <end position="279"/>
    </location>
</feature>
<dbReference type="AlphaFoldDB" id="A0A8K0P9R2"/>
<dbReference type="InterPro" id="IPR011989">
    <property type="entry name" value="ARM-like"/>
</dbReference>
<comment type="caution">
    <text evidence="3">The sequence shown here is derived from an EMBL/GenBank/DDBJ whole genome shotgun (WGS) entry which is preliminary data.</text>
</comment>
<accession>A0A8K0P9R2</accession>
<feature type="region of interest" description="Disordered" evidence="1">
    <location>
        <begin position="292"/>
        <end position="364"/>
    </location>
</feature>
<dbReference type="InterPro" id="IPR022771">
    <property type="entry name" value="WAPL_C"/>
</dbReference>
<feature type="compositionally biased region" description="Polar residues" evidence="1">
    <location>
        <begin position="250"/>
        <end position="259"/>
    </location>
</feature>
<feature type="domain" description="Wings apart-like protein C-terminal" evidence="2">
    <location>
        <begin position="438"/>
        <end position="776"/>
    </location>
</feature>
<dbReference type="Pfam" id="PF07814">
    <property type="entry name" value="WAPL"/>
    <property type="match status" value="1"/>
</dbReference>
<organism evidence="3 4">
    <name type="scientific">Elsinoe batatas</name>
    <dbReference type="NCBI Taxonomy" id="2601811"/>
    <lineage>
        <taxon>Eukaryota</taxon>
        <taxon>Fungi</taxon>
        <taxon>Dikarya</taxon>
        <taxon>Ascomycota</taxon>
        <taxon>Pezizomycotina</taxon>
        <taxon>Dothideomycetes</taxon>
        <taxon>Dothideomycetidae</taxon>
        <taxon>Myriangiales</taxon>
        <taxon>Elsinoaceae</taxon>
        <taxon>Elsinoe</taxon>
    </lineage>
</organism>
<protein>
    <recommendedName>
        <fullName evidence="2">Wings apart-like protein C-terminal domain-containing protein</fullName>
    </recommendedName>
</protein>
<evidence type="ECO:0000313" key="3">
    <source>
        <dbReference type="EMBL" id="KAG8623715.1"/>
    </source>
</evidence>
<dbReference type="Gene3D" id="1.25.10.10">
    <property type="entry name" value="Leucine-rich Repeat Variant"/>
    <property type="match status" value="2"/>
</dbReference>
<feature type="compositionally biased region" description="Polar residues" evidence="1">
    <location>
        <begin position="33"/>
        <end position="46"/>
    </location>
</feature>
<dbReference type="EMBL" id="JAESVG020000010">
    <property type="protein sequence ID" value="KAG8623715.1"/>
    <property type="molecule type" value="Genomic_DNA"/>
</dbReference>